<protein>
    <recommendedName>
        <fullName evidence="5">5-formyltetrahydrofolate cyclo-ligase</fullName>
        <ecNumber evidence="5">6.3.3.2</ecNumber>
    </recommendedName>
</protein>
<dbReference type="EMBL" id="JADIMR010000053">
    <property type="protein sequence ID" value="MBO8446845.1"/>
    <property type="molecule type" value="Genomic_DNA"/>
</dbReference>
<proteinExistence type="inferred from homology"/>
<keyword evidence="5" id="KW-0479">Metal-binding</keyword>
<feature type="binding site" evidence="4">
    <location>
        <position position="54"/>
    </location>
    <ligand>
        <name>substrate</name>
    </ligand>
</feature>
<dbReference type="PIRSF" id="PIRSF006806">
    <property type="entry name" value="FTHF_cligase"/>
    <property type="match status" value="1"/>
</dbReference>
<accession>A0A9D9EH97</accession>
<comment type="similarity">
    <text evidence="1 5">Belongs to the 5-formyltetrahydrofolate cyclo-ligase family.</text>
</comment>
<evidence type="ECO:0000256" key="2">
    <source>
        <dbReference type="ARBA" id="ARBA00022741"/>
    </source>
</evidence>
<feature type="binding site" evidence="4">
    <location>
        <begin position="125"/>
        <end position="133"/>
    </location>
    <ligand>
        <name>ATP</name>
        <dbReference type="ChEBI" id="CHEBI:30616"/>
    </ligand>
</feature>
<dbReference type="Pfam" id="PF01812">
    <property type="entry name" value="5-FTHF_cyc-lig"/>
    <property type="match status" value="1"/>
</dbReference>
<evidence type="ECO:0000256" key="4">
    <source>
        <dbReference type="PIRSR" id="PIRSR006806-1"/>
    </source>
</evidence>
<dbReference type="AlphaFoldDB" id="A0A9D9EH97"/>
<dbReference type="PANTHER" id="PTHR23407:SF1">
    <property type="entry name" value="5-FORMYLTETRAHYDROFOLATE CYCLO-LIGASE"/>
    <property type="match status" value="1"/>
</dbReference>
<dbReference type="InterPro" id="IPR037171">
    <property type="entry name" value="NagB/RpiA_transferase-like"/>
</dbReference>
<name>A0A9D9EH97_9BACT</name>
<gene>
    <name evidence="6" type="ORF">IAC32_03760</name>
</gene>
<sequence length="172" mass="19048">MDKHDLRHELKAAVAAIPQQEKSIRAKKAIRLIEDNALFKQAHSVMAFFPLPDEIDISSALPRWADEKELLLPAMENGLIVPKTYVPQLVRGDFGVMQPEGGPFPVDEIDCIIVPGLGFTLEGARLGRGKGCYDRFLAGTKASKMGLCFSEQILDELIVEPHDIFMDFVTVA</sequence>
<evidence type="ECO:0000313" key="7">
    <source>
        <dbReference type="Proteomes" id="UP000823637"/>
    </source>
</evidence>
<dbReference type="GO" id="GO:0009396">
    <property type="term" value="P:folic acid-containing compound biosynthetic process"/>
    <property type="evidence" value="ECO:0007669"/>
    <property type="project" value="TreeGrafter"/>
</dbReference>
<dbReference type="GO" id="GO:0046872">
    <property type="term" value="F:metal ion binding"/>
    <property type="evidence" value="ECO:0007669"/>
    <property type="project" value="UniProtKB-KW"/>
</dbReference>
<feature type="binding site" evidence="4">
    <location>
        <begin position="3"/>
        <end position="7"/>
    </location>
    <ligand>
        <name>ATP</name>
        <dbReference type="ChEBI" id="CHEBI:30616"/>
    </ligand>
</feature>
<comment type="caution">
    <text evidence="6">The sequence shown here is derived from an EMBL/GenBank/DDBJ whole genome shotgun (WGS) entry which is preliminary data.</text>
</comment>
<evidence type="ECO:0000256" key="5">
    <source>
        <dbReference type="RuleBase" id="RU361279"/>
    </source>
</evidence>
<dbReference type="GO" id="GO:0030272">
    <property type="term" value="F:5-formyltetrahydrofolate cyclo-ligase activity"/>
    <property type="evidence" value="ECO:0007669"/>
    <property type="project" value="UniProtKB-EC"/>
</dbReference>
<dbReference type="PANTHER" id="PTHR23407">
    <property type="entry name" value="ATPASE INHIBITOR/5-FORMYLTETRAHYDROFOLATE CYCLO-LIGASE"/>
    <property type="match status" value="1"/>
</dbReference>
<dbReference type="EC" id="6.3.3.2" evidence="5"/>
<evidence type="ECO:0000256" key="1">
    <source>
        <dbReference type="ARBA" id="ARBA00010638"/>
    </source>
</evidence>
<dbReference type="InterPro" id="IPR002698">
    <property type="entry name" value="FTHF_cligase"/>
</dbReference>
<comment type="catalytic activity">
    <reaction evidence="5">
        <text>(6S)-5-formyl-5,6,7,8-tetrahydrofolate + ATP = (6R)-5,10-methenyltetrahydrofolate + ADP + phosphate</text>
        <dbReference type="Rhea" id="RHEA:10488"/>
        <dbReference type="ChEBI" id="CHEBI:30616"/>
        <dbReference type="ChEBI" id="CHEBI:43474"/>
        <dbReference type="ChEBI" id="CHEBI:57455"/>
        <dbReference type="ChEBI" id="CHEBI:57457"/>
        <dbReference type="ChEBI" id="CHEBI:456216"/>
        <dbReference type="EC" id="6.3.3.2"/>
    </reaction>
</comment>
<dbReference type="GO" id="GO:0035999">
    <property type="term" value="P:tetrahydrofolate interconversion"/>
    <property type="evidence" value="ECO:0007669"/>
    <property type="project" value="TreeGrafter"/>
</dbReference>
<dbReference type="GO" id="GO:0005524">
    <property type="term" value="F:ATP binding"/>
    <property type="evidence" value="ECO:0007669"/>
    <property type="project" value="UniProtKB-KW"/>
</dbReference>
<evidence type="ECO:0000256" key="3">
    <source>
        <dbReference type="ARBA" id="ARBA00022840"/>
    </source>
</evidence>
<dbReference type="Proteomes" id="UP000823637">
    <property type="component" value="Unassembled WGS sequence"/>
</dbReference>
<evidence type="ECO:0000313" key="6">
    <source>
        <dbReference type="EMBL" id="MBO8446845.1"/>
    </source>
</evidence>
<keyword evidence="2 4" id="KW-0547">Nucleotide-binding</keyword>
<dbReference type="NCBIfam" id="TIGR02727">
    <property type="entry name" value="MTHFS_bact"/>
    <property type="match status" value="1"/>
</dbReference>
<dbReference type="InterPro" id="IPR024185">
    <property type="entry name" value="FTHF_cligase-like_sf"/>
</dbReference>
<dbReference type="SUPFAM" id="SSF100950">
    <property type="entry name" value="NagB/RpiA/CoA transferase-like"/>
    <property type="match status" value="1"/>
</dbReference>
<comment type="cofactor">
    <cofactor evidence="5">
        <name>Mg(2+)</name>
        <dbReference type="ChEBI" id="CHEBI:18420"/>
    </cofactor>
</comment>
<organism evidence="6 7">
    <name type="scientific">Candidatus Enterocola intestinipullorum</name>
    <dbReference type="NCBI Taxonomy" id="2840783"/>
    <lineage>
        <taxon>Bacteria</taxon>
        <taxon>Pseudomonadati</taxon>
        <taxon>Bacteroidota</taxon>
        <taxon>Bacteroidia</taxon>
        <taxon>Bacteroidales</taxon>
        <taxon>Candidatus Enterocola</taxon>
    </lineage>
</organism>
<keyword evidence="3 4" id="KW-0067">ATP-binding</keyword>
<keyword evidence="6" id="KW-0436">Ligase</keyword>
<reference evidence="6" key="1">
    <citation type="submission" date="2020-10" db="EMBL/GenBank/DDBJ databases">
        <authorList>
            <person name="Gilroy R."/>
        </authorList>
    </citation>
    <scope>NUCLEOTIDE SEQUENCE</scope>
    <source>
        <strain evidence="6">D3-1215</strain>
    </source>
</reference>
<keyword evidence="5" id="KW-0460">Magnesium</keyword>
<dbReference type="Gene3D" id="3.40.50.10420">
    <property type="entry name" value="NagB/RpiA/CoA transferase-like"/>
    <property type="match status" value="1"/>
</dbReference>
<reference evidence="6" key="2">
    <citation type="journal article" date="2021" name="PeerJ">
        <title>Extensive microbial diversity within the chicken gut microbiome revealed by metagenomics and culture.</title>
        <authorList>
            <person name="Gilroy R."/>
            <person name="Ravi A."/>
            <person name="Getino M."/>
            <person name="Pursley I."/>
            <person name="Horton D.L."/>
            <person name="Alikhan N.F."/>
            <person name="Baker D."/>
            <person name="Gharbi K."/>
            <person name="Hall N."/>
            <person name="Watson M."/>
            <person name="Adriaenssens E.M."/>
            <person name="Foster-Nyarko E."/>
            <person name="Jarju S."/>
            <person name="Secka A."/>
            <person name="Antonio M."/>
            <person name="Oren A."/>
            <person name="Chaudhuri R.R."/>
            <person name="La Ragione R."/>
            <person name="Hildebrand F."/>
            <person name="Pallen M.J."/>
        </authorList>
    </citation>
    <scope>NUCLEOTIDE SEQUENCE</scope>
    <source>
        <strain evidence="6">D3-1215</strain>
    </source>
</reference>